<dbReference type="GO" id="GO:0051536">
    <property type="term" value="F:iron-sulfur cluster binding"/>
    <property type="evidence" value="ECO:0007669"/>
    <property type="project" value="InterPro"/>
</dbReference>
<keyword evidence="3" id="KW-1185">Reference proteome</keyword>
<dbReference type="SUPFAM" id="SSF54292">
    <property type="entry name" value="2Fe-2S ferredoxin-like"/>
    <property type="match status" value="1"/>
</dbReference>
<dbReference type="EMBL" id="CP093313">
    <property type="protein sequence ID" value="UWZ81706.1"/>
    <property type="molecule type" value="Genomic_DNA"/>
</dbReference>
<evidence type="ECO:0000313" key="3">
    <source>
        <dbReference type="Proteomes" id="UP001059380"/>
    </source>
</evidence>
<sequence length="59" mass="6040">MAAAMMLAGTACHTSVSGEPRGPLCGMGICMECRATVDGVAHVRTCQVLVKDGMRVTTG</sequence>
<gene>
    <name evidence="2" type="ORF">MOP44_14045</name>
</gene>
<accession>A0A9J7BIU0</accession>
<dbReference type="InterPro" id="IPR042204">
    <property type="entry name" value="2Fe-2S-bd_N"/>
</dbReference>
<dbReference type="Proteomes" id="UP001059380">
    <property type="component" value="Chromosome"/>
</dbReference>
<dbReference type="GO" id="GO:0016491">
    <property type="term" value="F:oxidoreductase activity"/>
    <property type="evidence" value="ECO:0007669"/>
    <property type="project" value="UniProtKB-KW"/>
</dbReference>
<name>A0A9J7BIU0_9BACT</name>
<dbReference type="AlphaFoldDB" id="A0A9J7BIU0"/>
<dbReference type="Gene3D" id="3.10.20.440">
    <property type="entry name" value="2Fe-2S iron-sulphur cluster binding domain, sarcosine oxidase, alpha subunit, N-terminal domain"/>
    <property type="match status" value="1"/>
</dbReference>
<dbReference type="KEGG" id="orp:MOP44_14045"/>
<dbReference type="Pfam" id="PF13510">
    <property type="entry name" value="Fer2_4"/>
    <property type="match status" value="1"/>
</dbReference>
<proteinExistence type="predicted"/>
<protein>
    <submittedName>
        <fullName evidence="2">(2Fe-2S)-binding protein</fullName>
    </submittedName>
</protein>
<organism evidence="2 3">
    <name type="scientific">Occallatibacter riparius</name>
    <dbReference type="NCBI Taxonomy" id="1002689"/>
    <lineage>
        <taxon>Bacteria</taxon>
        <taxon>Pseudomonadati</taxon>
        <taxon>Acidobacteriota</taxon>
        <taxon>Terriglobia</taxon>
        <taxon>Terriglobales</taxon>
        <taxon>Acidobacteriaceae</taxon>
        <taxon>Occallatibacter</taxon>
    </lineage>
</organism>
<dbReference type="InterPro" id="IPR036010">
    <property type="entry name" value="2Fe-2S_ferredoxin-like_sf"/>
</dbReference>
<keyword evidence="1" id="KW-0560">Oxidoreductase</keyword>
<evidence type="ECO:0000256" key="1">
    <source>
        <dbReference type="ARBA" id="ARBA00023002"/>
    </source>
</evidence>
<evidence type="ECO:0000313" key="2">
    <source>
        <dbReference type="EMBL" id="UWZ81706.1"/>
    </source>
</evidence>
<reference evidence="2" key="1">
    <citation type="submission" date="2021-04" db="EMBL/GenBank/DDBJ databases">
        <title>Phylogenetic analysis of Acidobacteriaceae.</title>
        <authorList>
            <person name="Qiu L."/>
            <person name="Zhang Q."/>
        </authorList>
    </citation>
    <scope>NUCLEOTIDE SEQUENCE</scope>
    <source>
        <strain evidence="2">DSM 25168</strain>
    </source>
</reference>